<dbReference type="AlphaFoldDB" id="A0A1V9YSZ9"/>
<sequence length="192" mass="21450">MVMVCIFAYFLCIVGYLSPTSGNALQDMFLLSASVCYIAQIIGFILLRTTYKAESTGYKSPFGLIGAGYAICIYVMLAISVLGNFQKDDDRAALMLLTFFISITAYYFYVCKERQTIQRMNMLQFFVLPSSNLTISNEMLNVMQIKNLNGGLLELMASTWKTFVTQSTQTISKAGYSDDKTSVTTKKALKMC</sequence>
<organism evidence="3 4">
    <name type="scientific">Thraustotheca clavata</name>
    <dbReference type="NCBI Taxonomy" id="74557"/>
    <lineage>
        <taxon>Eukaryota</taxon>
        <taxon>Sar</taxon>
        <taxon>Stramenopiles</taxon>
        <taxon>Oomycota</taxon>
        <taxon>Saprolegniomycetes</taxon>
        <taxon>Saprolegniales</taxon>
        <taxon>Achlyaceae</taxon>
        <taxon>Thraustotheca</taxon>
    </lineage>
</organism>
<dbReference type="EMBL" id="JNBS01003005">
    <property type="protein sequence ID" value="OQR88797.1"/>
    <property type="molecule type" value="Genomic_DNA"/>
</dbReference>
<feature type="chain" id="PRO_5013206975" evidence="2">
    <location>
        <begin position="23"/>
        <end position="192"/>
    </location>
</feature>
<evidence type="ECO:0000313" key="4">
    <source>
        <dbReference type="Proteomes" id="UP000243217"/>
    </source>
</evidence>
<dbReference type="STRING" id="74557.A0A1V9YSZ9"/>
<dbReference type="OrthoDB" id="79025at2759"/>
<keyword evidence="1" id="KW-1133">Transmembrane helix</keyword>
<evidence type="ECO:0000256" key="1">
    <source>
        <dbReference type="SAM" id="Phobius"/>
    </source>
</evidence>
<protein>
    <submittedName>
        <fullName evidence="3">Uncharacterized protein</fullName>
    </submittedName>
</protein>
<accession>A0A1V9YSZ9</accession>
<evidence type="ECO:0000256" key="2">
    <source>
        <dbReference type="SAM" id="SignalP"/>
    </source>
</evidence>
<keyword evidence="2" id="KW-0732">Signal</keyword>
<dbReference type="Proteomes" id="UP000243217">
    <property type="component" value="Unassembled WGS sequence"/>
</dbReference>
<reference evidence="3 4" key="1">
    <citation type="journal article" date="2014" name="Genome Biol. Evol.">
        <title>The secreted proteins of Achlya hypogyna and Thraustotheca clavata identify the ancestral oomycete secretome and reveal gene acquisitions by horizontal gene transfer.</title>
        <authorList>
            <person name="Misner I."/>
            <person name="Blouin N."/>
            <person name="Leonard G."/>
            <person name="Richards T.A."/>
            <person name="Lane C.E."/>
        </authorList>
    </citation>
    <scope>NUCLEOTIDE SEQUENCE [LARGE SCALE GENOMIC DNA]</scope>
    <source>
        <strain evidence="3 4">ATCC 34112</strain>
    </source>
</reference>
<feature type="transmembrane region" description="Helical" evidence="1">
    <location>
        <begin position="29"/>
        <end position="50"/>
    </location>
</feature>
<gene>
    <name evidence="3" type="ORF">THRCLA_22793</name>
</gene>
<keyword evidence="4" id="KW-1185">Reference proteome</keyword>
<proteinExistence type="predicted"/>
<comment type="caution">
    <text evidence="3">The sequence shown here is derived from an EMBL/GenBank/DDBJ whole genome shotgun (WGS) entry which is preliminary data.</text>
</comment>
<feature type="transmembrane region" description="Helical" evidence="1">
    <location>
        <begin position="62"/>
        <end position="85"/>
    </location>
</feature>
<feature type="signal peptide" evidence="2">
    <location>
        <begin position="1"/>
        <end position="22"/>
    </location>
</feature>
<feature type="transmembrane region" description="Helical" evidence="1">
    <location>
        <begin position="91"/>
        <end position="110"/>
    </location>
</feature>
<keyword evidence="1" id="KW-0472">Membrane</keyword>
<name>A0A1V9YSZ9_9STRA</name>
<evidence type="ECO:0000313" key="3">
    <source>
        <dbReference type="EMBL" id="OQR88797.1"/>
    </source>
</evidence>
<keyword evidence="1" id="KW-0812">Transmembrane</keyword>